<protein>
    <submittedName>
        <fullName evidence="9">Undecaprenyl-phosphate glucose phosphotransferase</fullName>
    </submittedName>
</protein>
<evidence type="ECO:0000256" key="7">
    <source>
        <dbReference type="SAM" id="Phobius"/>
    </source>
</evidence>
<dbReference type="GO" id="GO:0016780">
    <property type="term" value="F:phosphotransferase activity, for other substituted phosphate groups"/>
    <property type="evidence" value="ECO:0007669"/>
    <property type="project" value="TreeGrafter"/>
</dbReference>
<keyword evidence="4 7" id="KW-0812">Transmembrane</keyword>
<comment type="subcellular location">
    <subcellularLocation>
        <location evidence="1">Membrane</location>
        <topology evidence="1">Multi-pass membrane protein</topology>
    </subcellularLocation>
</comment>
<dbReference type="NCBIfam" id="TIGR03023">
    <property type="entry name" value="WcaJ_sugtrans"/>
    <property type="match status" value="1"/>
</dbReference>
<dbReference type="NCBIfam" id="TIGR03025">
    <property type="entry name" value="EPS_sugtrans"/>
    <property type="match status" value="1"/>
</dbReference>
<sequence>MRDLQGLCARLIDVVLIIATAVLASEMRFSGWAHRGFTDAFALFTAAFALVLFPVFGVYESWRGRSKRVLAGQVALAWLVVQACALMVMFSLRQIDFVSRLWFAYWTALAGGLLIAYRLASHAVLARLRHAGMNLHQVALVGSGHHCNAILRRIQAAPATGFRASAIYVPKTASGEAQVLDAASADASVAPSPLGLPLALRATHAYARLDASARAARTAAASAAESSGSDARMQRFDDIESFAQYVRTSDVHELWLALPLSEERTILSIIGEFRNDLVNIRFMPDVRSLALFDTSGIIDLLGVPAINLIASPLSPSAMMKKELFDRVFAACALIGLAPLMIAIAIAVKLSSPGPVFFKQKRKGADGRVFTIYKFRSMRLHVEEPGVVKQAVRHDPRVTKLGAFLRRTSLDELPQFINVLKGDMSVVGPRPHALEHDDLYQKVVAGYIHRYRIKPGITGWAQINGYRGETDRIEKMERRVAHDLYYLGNWSFGLDMRIIAATVVKGLIHSNAY</sequence>
<feature type="transmembrane region" description="Helical" evidence="7">
    <location>
        <begin position="37"/>
        <end position="58"/>
    </location>
</feature>
<comment type="caution">
    <text evidence="9">The sequence shown here is derived from an EMBL/GenBank/DDBJ whole genome shotgun (WGS) entry which is preliminary data.</text>
</comment>
<dbReference type="PANTHER" id="PTHR30576:SF0">
    <property type="entry name" value="UNDECAPRENYL-PHOSPHATE N-ACETYLGALACTOSAMINYL 1-PHOSPHATE TRANSFERASE-RELATED"/>
    <property type="match status" value="1"/>
</dbReference>
<dbReference type="InterPro" id="IPR003362">
    <property type="entry name" value="Bact_transf"/>
</dbReference>
<dbReference type="InterPro" id="IPR017473">
    <property type="entry name" value="Undecaprenyl-P_gluc_Ptfrase"/>
</dbReference>
<dbReference type="Pfam" id="PF02397">
    <property type="entry name" value="Bac_transf"/>
    <property type="match status" value="1"/>
</dbReference>
<evidence type="ECO:0000259" key="8">
    <source>
        <dbReference type="Pfam" id="PF02397"/>
    </source>
</evidence>
<keyword evidence="6 7" id="KW-0472">Membrane</keyword>
<dbReference type="AlphaFoldDB" id="A0A2T3XX46"/>
<evidence type="ECO:0000313" key="10">
    <source>
        <dbReference type="Proteomes" id="UP000240638"/>
    </source>
</evidence>
<keyword evidence="5 7" id="KW-1133">Transmembrane helix</keyword>
<dbReference type="Proteomes" id="UP000240638">
    <property type="component" value="Unassembled WGS sequence"/>
</dbReference>
<keyword evidence="3 9" id="KW-0808">Transferase</keyword>
<dbReference type="InterPro" id="IPR017475">
    <property type="entry name" value="EPS_sugar_tfrase"/>
</dbReference>
<comment type="similarity">
    <text evidence="2">Belongs to the bacterial sugar transferase family.</text>
</comment>
<dbReference type="EMBL" id="PYUC01000004">
    <property type="protein sequence ID" value="PTB21074.1"/>
    <property type="molecule type" value="Genomic_DNA"/>
</dbReference>
<evidence type="ECO:0000256" key="3">
    <source>
        <dbReference type="ARBA" id="ARBA00022679"/>
    </source>
</evidence>
<evidence type="ECO:0000256" key="2">
    <source>
        <dbReference type="ARBA" id="ARBA00006464"/>
    </source>
</evidence>
<name>A0A2T3XX46_9BURK</name>
<evidence type="ECO:0000256" key="6">
    <source>
        <dbReference type="ARBA" id="ARBA00023136"/>
    </source>
</evidence>
<feature type="transmembrane region" description="Helical" evidence="7">
    <location>
        <begin position="327"/>
        <end position="347"/>
    </location>
</feature>
<evidence type="ECO:0000313" key="9">
    <source>
        <dbReference type="EMBL" id="PTB21074.1"/>
    </source>
</evidence>
<dbReference type="RefSeq" id="WP_107150487.1">
    <property type="nucleotide sequence ID" value="NZ_PYUC01000004.1"/>
</dbReference>
<organism evidence="9 10">
    <name type="scientific">Trinickia symbiotica</name>
    <dbReference type="NCBI Taxonomy" id="863227"/>
    <lineage>
        <taxon>Bacteria</taxon>
        <taxon>Pseudomonadati</taxon>
        <taxon>Pseudomonadota</taxon>
        <taxon>Betaproteobacteria</taxon>
        <taxon>Burkholderiales</taxon>
        <taxon>Burkholderiaceae</taxon>
        <taxon>Trinickia</taxon>
    </lineage>
</organism>
<evidence type="ECO:0000256" key="1">
    <source>
        <dbReference type="ARBA" id="ARBA00004141"/>
    </source>
</evidence>
<feature type="domain" description="Bacterial sugar transferase" evidence="8">
    <location>
        <begin position="321"/>
        <end position="504"/>
    </location>
</feature>
<dbReference type="GO" id="GO:0016020">
    <property type="term" value="C:membrane"/>
    <property type="evidence" value="ECO:0007669"/>
    <property type="project" value="UniProtKB-SubCell"/>
</dbReference>
<evidence type="ECO:0000256" key="5">
    <source>
        <dbReference type="ARBA" id="ARBA00022989"/>
    </source>
</evidence>
<feature type="transmembrane region" description="Helical" evidence="7">
    <location>
        <begin position="102"/>
        <end position="120"/>
    </location>
</feature>
<dbReference type="Pfam" id="PF13727">
    <property type="entry name" value="CoA_binding_3"/>
    <property type="match status" value="2"/>
</dbReference>
<dbReference type="PANTHER" id="PTHR30576">
    <property type="entry name" value="COLANIC BIOSYNTHESIS UDP-GLUCOSE LIPID CARRIER TRANSFERASE"/>
    <property type="match status" value="1"/>
</dbReference>
<proteinExistence type="inferred from homology"/>
<reference evidence="9 10" key="1">
    <citation type="submission" date="2018-03" db="EMBL/GenBank/DDBJ databases">
        <title>Whole genome analyses suggest that Burkholderia sensu lato contains two further novel genera in the rhizoxinica-symbiotica group Mycetohabitans gen. nov., and Trinickia gen. nov.: implications for the evolution of diazotrophy and nodulation in the Burkholderiaceae.</title>
        <authorList>
            <person name="Estrada De Los Santos P."/>
            <person name="Palmer M."/>
            <person name="Chavez-Ramirez B."/>
            <person name="Steenkamp E.T."/>
            <person name="Hirsch A.M."/>
            <person name="Manyaka P."/>
            <person name="Maluk M."/>
            <person name="Lafos M."/>
            <person name="Crook M."/>
            <person name="Gross E."/>
            <person name="Simon M.F."/>
            <person name="Bueno Dos Reis Junior F."/>
            <person name="Poole P.S."/>
            <person name="Venter S.N."/>
            <person name="James E.K."/>
        </authorList>
    </citation>
    <scope>NUCLEOTIDE SEQUENCE [LARGE SCALE GENOMIC DNA]</scope>
    <source>
        <strain evidence="9 10">JPY-366</strain>
    </source>
</reference>
<feature type="transmembrane region" description="Helical" evidence="7">
    <location>
        <begin position="7"/>
        <end position="25"/>
    </location>
</feature>
<accession>A0A2T3XX46</accession>
<evidence type="ECO:0000256" key="4">
    <source>
        <dbReference type="ARBA" id="ARBA00022692"/>
    </source>
</evidence>
<feature type="transmembrane region" description="Helical" evidence="7">
    <location>
        <begin position="70"/>
        <end position="90"/>
    </location>
</feature>
<gene>
    <name evidence="9" type="ORF">C9I57_10195</name>
</gene>